<evidence type="ECO:0000256" key="1">
    <source>
        <dbReference type="SAM" id="Phobius"/>
    </source>
</evidence>
<feature type="transmembrane region" description="Helical" evidence="1">
    <location>
        <begin position="81"/>
        <end position="98"/>
    </location>
</feature>
<feature type="transmembrane region" description="Helical" evidence="1">
    <location>
        <begin position="6"/>
        <end position="24"/>
    </location>
</feature>
<keyword evidence="1" id="KW-0812">Transmembrane</keyword>
<proteinExistence type="predicted"/>
<dbReference type="Proteomes" id="UP000440066">
    <property type="component" value="Unassembled WGS sequence"/>
</dbReference>
<dbReference type="AlphaFoldDB" id="A0A844CBQ0"/>
<accession>A0A844CBQ0</accession>
<gene>
    <name evidence="2" type="ORF">GF867_13425</name>
</gene>
<name>A0A844CBQ0_9LACT</name>
<sequence length="139" mass="15823">MVKIYLLLQAIIIAWMSAQSLSMMKHMSEDEKTEFEDIFKRMGKEKLNEQKQFARKISSITSIMYIPYCIVSIIYFYGNPIPLLASFLLTAVVMFDYLDGIKRIKKAETITEALGINEISKVIGLAQLFLVAAQVGFLV</sequence>
<protein>
    <submittedName>
        <fullName evidence="2">Uncharacterized protein</fullName>
    </submittedName>
</protein>
<comment type="caution">
    <text evidence="2">The sequence shown here is derived from an EMBL/GenBank/DDBJ whole genome shotgun (WGS) entry which is preliminary data.</text>
</comment>
<organism evidence="2 3">
    <name type="scientific">Fundicoccus ignavus</name>
    <dbReference type="NCBI Taxonomy" id="2664442"/>
    <lineage>
        <taxon>Bacteria</taxon>
        <taxon>Bacillati</taxon>
        <taxon>Bacillota</taxon>
        <taxon>Bacilli</taxon>
        <taxon>Lactobacillales</taxon>
        <taxon>Aerococcaceae</taxon>
        <taxon>Fundicoccus</taxon>
    </lineage>
</organism>
<dbReference type="EMBL" id="WJQT01000037">
    <property type="protein sequence ID" value="MRJ48546.1"/>
    <property type="molecule type" value="Genomic_DNA"/>
</dbReference>
<reference evidence="2 3" key="1">
    <citation type="submission" date="2019-11" db="EMBL/GenBank/DDBJ databases">
        <title>Characterisation of Fundicoccus ignavus gen. nov. sp. nov., a novel genus of the family Aerococcaceae from bulk tank milk.</title>
        <authorList>
            <person name="Siebert A."/>
            <person name="Huptas C."/>
            <person name="Wenning M."/>
            <person name="Scherer S."/>
            <person name="Doll E.V."/>
        </authorList>
    </citation>
    <scope>NUCLEOTIDE SEQUENCE [LARGE SCALE GENOMIC DNA]</scope>
    <source>
        <strain evidence="2 3">DSM 109652</strain>
    </source>
</reference>
<keyword evidence="1" id="KW-0472">Membrane</keyword>
<dbReference type="RefSeq" id="WP_153833588.1">
    <property type="nucleotide sequence ID" value="NZ_WJQT01000037.1"/>
</dbReference>
<evidence type="ECO:0000313" key="2">
    <source>
        <dbReference type="EMBL" id="MRJ48546.1"/>
    </source>
</evidence>
<evidence type="ECO:0000313" key="3">
    <source>
        <dbReference type="Proteomes" id="UP000440066"/>
    </source>
</evidence>
<keyword evidence="1" id="KW-1133">Transmembrane helix</keyword>